<dbReference type="AlphaFoldDB" id="A0AAD2CBF9"/>
<proteinExistence type="predicted"/>
<name>A0AAD2CBF9_9STRA</name>
<dbReference type="Proteomes" id="UP001295423">
    <property type="component" value="Unassembled WGS sequence"/>
</dbReference>
<accession>A0AAD2CBF9</accession>
<evidence type="ECO:0000313" key="3">
    <source>
        <dbReference type="Proteomes" id="UP001295423"/>
    </source>
</evidence>
<sequence length="351" mass="40091">MGILSNPRFPPSPAELYARALWDPKPTKSLKTERQLAYALGYPSHWRVVRTVVRKDGKHVIRDTIHTRFGKTSKQQCNYTWFNHEAAQKAARELEKEGTMSGSHLLPALPLYTKGDVVEVFWEGKWYSASITKRKKQADSFFYSVVYHQDSATQDEVGEEDIRPGEDPSTLAVELGFTADWKASRKGSRYILTAPTGERFTTKKAAMVFFNEIGPQMAEEQDVGDPPWRIEGHEWIGRSVKWTSSHKISSRRTVDVEQEGRITGYIKKTDVDKEGSPGFISEATGEPADLFHVVFPEDKNHPYSSHLLTSQDLEEYEVLENLLEVEEEEPAKRKMEEIPTSSTKKKKRGRR</sequence>
<organism evidence="2 3">
    <name type="scientific">Cylindrotheca closterium</name>
    <dbReference type="NCBI Taxonomy" id="2856"/>
    <lineage>
        <taxon>Eukaryota</taxon>
        <taxon>Sar</taxon>
        <taxon>Stramenopiles</taxon>
        <taxon>Ochrophyta</taxon>
        <taxon>Bacillariophyta</taxon>
        <taxon>Bacillariophyceae</taxon>
        <taxon>Bacillariophycidae</taxon>
        <taxon>Bacillariales</taxon>
        <taxon>Bacillariaceae</taxon>
        <taxon>Cylindrotheca</taxon>
    </lineage>
</organism>
<comment type="caution">
    <text evidence="2">The sequence shown here is derived from an EMBL/GenBank/DDBJ whole genome shotgun (WGS) entry which is preliminary data.</text>
</comment>
<reference evidence="2" key="1">
    <citation type="submission" date="2023-08" db="EMBL/GenBank/DDBJ databases">
        <authorList>
            <person name="Audoor S."/>
            <person name="Bilcke G."/>
        </authorList>
    </citation>
    <scope>NUCLEOTIDE SEQUENCE</scope>
</reference>
<feature type="region of interest" description="Disordered" evidence="1">
    <location>
        <begin position="325"/>
        <end position="351"/>
    </location>
</feature>
<gene>
    <name evidence="2" type="ORF">CYCCA115_LOCUS83</name>
</gene>
<evidence type="ECO:0008006" key="4">
    <source>
        <dbReference type="Google" id="ProtNLM"/>
    </source>
</evidence>
<protein>
    <recommendedName>
        <fullName evidence="4">Agenet domain-containing protein</fullName>
    </recommendedName>
</protein>
<dbReference type="EMBL" id="CAKOGP040000001">
    <property type="protein sequence ID" value="CAJ1891926.1"/>
    <property type="molecule type" value="Genomic_DNA"/>
</dbReference>
<keyword evidence="3" id="KW-1185">Reference proteome</keyword>
<evidence type="ECO:0000313" key="2">
    <source>
        <dbReference type="EMBL" id="CAJ1891926.1"/>
    </source>
</evidence>
<evidence type="ECO:0000256" key="1">
    <source>
        <dbReference type="SAM" id="MobiDB-lite"/>
    </source>
</evidence>